<feature type="coiled-coil region" evidence="1">
    <location>
        <begin position="54"/>
        <end position="81"/>
    </location>
</feature>
<evidence type="ECO:0000313" key="2">
    <source>
        <dbReference type="EMBL" id="MBV4355844.1"/>
    </source>
</evidence>
<accession>A0A9E2S6Y1</accession>
<evidence type="ECO:0008006" key="4">
    <source>
        <dbReference type="Google" id="ProtNLM"/>
    </source>
</evidence>
<dbReference type="EMBL" id="JAHSPG010000001">
    <property type="protein sequence ID" value="MBV4355844.1"/>
    <property type="molecule type" value="Genomic_DNA"/>
</dbReference>
<keyword evidence="3" id="KW-1185">Reference proteome</keyword>
<keyword evidence="1" id="KW-0175">Coiled coil</keyword>
<comment type="caution">
    <text evidence="2">The sequence shown here is derived from an EMBL/GenBank/DDBJ whole genome shotgun (WGS) entry which is preliminary data.</text>
</comment>
<dbReference type="RefSeq" id="WP_217789392.1">
    <property type="nucleotide sequence ID" value="NZ_JAHSPG010000001.1"/>
</dbReference>
<dbReference type="Proteomes" id="UP000812270">
    <property type="component" value="Unassembled WGS sequence"/>
</dbReference>
<organism evidence="2 3">
    <name type="scientific">Pinibacter aurantiacus</name>
    <dbReference type="NCBI Taxonomy" id="2851599"/>
    <lineage>
        <taxon>Bacteria</taxon>
        <taxon>Pseudomonadati</taxon>
        <taxon>Bacteroidota</taxon>
        <taxon>Chitinophagia</taxon>
        <taxon>Chitinophagales</taxon>
        <taxon>Chitinophagaceae</taxon>
        <taxon>Pinibacter</taxon>
    </lineage>
</organism>
<gene>
    <name evidence="2" type="ORF">KTO63_01710</name>
</gene>
<evidence type="ECO:0000256" key="1">
    <source>
        <dbReference type="SAM" id="Coils"/>
    </source>
</evidence>
<proteinExistence type="predicted"/>
<name>A0A9E2S6Y1_9BACT</name>
<dbReference type="AlphaFoldDB" id="A0A9E2S6Y1"/>
<protein>
    <recommendedName>
        <fullName evidence="4">Tetratricopeptide repeat protein</fullName>
    </recommendedName>
</protein>
<reference evidence="2" key="1">
    <citation type="submission" date="2021-06" db="EMBL/GenBank/DDBJ databases">
        <authorList>
            <person name="Huq M.A."/>
        </authorList>
    </citation>
    <scope>NUCLEOTIDE SEQUENCE</scope>
    <source>
        <strain evidence="2">MAH-26</strain>
    </source>
</reference>
<sequence>MSLSIAHSNLLRKANEIERQGDLNNAEKLYLKVLEKDPYTIEAYKRLMVIFRKQKEYSKELQVINRAVKALDEQVQTQKQRWMQKHKKIASASLALAKKMGIANKAGKMIIDSPLMLQWAKRKELVKKRIKNG</sequence>
<evidence type="ECO:0000313" key="3">
    <source>
        <dbReference type="Proteomes" id="UP000812270"/>
    </source>
</evidence>